<dbReference type="AlphaFoldDB" id="W4S2D4"/>
<gene>
    <name evidence="2" type="ORF">XPU_1586</name>
</gene>
<evidence type="ECO:0000256" key="1">
    <source>
        <dbReference type="SAM" id="MobiDB-lite"/>
    </source>
</evidence>
<feature type="compositionally biased region" description="Polar residues" evidence="1">
    <location>
        <begin position="1"/>
        <end position="15"/>
    </location>
</feature>
<organism evidence="2 3">
    <name type="scientific">Xanthomonas arboricola pv. pruni str. MAFF 311562</name>
    <dbReference type="NCBI Taxonomy" id="1414836"/>
    <lineage>
        <taxon>Bacteria</taxon>
        <taxon>Pseudomonadati</taxon>
        <taxon>Pseudomonadota</taxon>
        <taxon>Gammaproteobacteria</taxon>
        <taxon>Lysobacterales</taxon>
        <taxon>Lysobacteraceae</taxon>
        <taxon>Xanthomonas</taxon>
    </lineage>
</organism>
<sequence>MSPSDSRANSRSIGRQQARHRDDERRQALRALLMSPLMKSYAPGS</sequence>
<name>W4S2D4_9XANT</name>
<accession>W4S2D4</accession>
<comment type="caution">
    <text evidence="2">The sequence shown here is derived from an EMBL/GenBank/DDBJ whole genome shotgun (WGS) entry which is preliminary data.</text>
</comment>
<evidence type="ECO:0000313" key="2">
    <source>
        <dbReference type="EMBL" id="GAE50054.1"/>
    </source>
</evidence>
<feature type="region of interest" description="Disordered" evidence="1">
    <location>
        <begin position="1"/>
        <end position="45"/>
    </location>
</feature>
<dbReference type="Proteomes" id="UP000019143">
    <property type="component" value="Unassembled WGS sequence"/>
</dbReference>
<feature type="non-terminal residue" evidence="2">
    <location>
        <position position="45"/>
    </location>
</feature>
<protein>
    <submittedName>
        <fullName evidence="2">Uncharacterized protein</fullName>
    </submittedName>
</protein>
<evidence type="ECO:0000313" key="3">
    <source>
        <dbReference type="Proteomes" id="UP000019143"/>
    </source>
</evidence>
<reference evidence="2 3" key="1">
    <citation type="submission" date="2014-01" db="EMBL/GenBank/DDBJ databases">
        <title>Genome sequence and analysis of Xanthomonas arboricola pv. pruni.</title>
        <authorList>
            <person name="Fujikawa T."/>
            <person name="Nakazono-Nagaoka E."/>
        </authorList>
    </citation>
    <scope>NUCLEOTIDE SEQUENCE [LARGE SCALE GENOMIC DNA]</scope>
    <source>
        <strain evidence="3">MAFF 311562</strain>
    </source>
</reference>
<proteinExistence type="predicted"/>
<dbReference type="EMBL" id="BAVB01000236">
    <property type="protein sequence ID" value="GAE50054.1"/>
    <property type="molecule type" value="Genomic_DNA"/>
</dbReference>